<protein>
    <submittedName>
        <fullName evidence="2">Uncharacterized protein</fullName>
    </submittedName>
</protein>
<dbReference type="AlphaFoldDB" id="A0A0B6ZT21"/>
<organism evidence="2">
    <name type="scientific">Arion vulgaris</name>
    <dbReference type="NCBI Taxonomy" id="1028688"/>
    <lineage>
        <taxon>Eukaryota</taxon>
        <taxon>Metazoa</taxon>
        <taxon>Spiralia</taxon>
        <taxon>Lophotrochozoa</taxon>
        <taxon>Mollusca</taxon>
        <taxon>Gastropoda</taxon>
        <taxon>Heterobranchia</taxon>
        <taxon>Euthyneura</taxon>
        <taxon>Panpulmonata</taxon>
        <taxon>Eupulmonata</taxon>
        <taxon>Stylommatophora</taxon>
        <taxon>Helicina</taxon>
        <taxon>Arionoidea</taxon>
        <taxon>Arionidae</taxon>
        <taxon>Arion</taxon>
    </lineage>
</organism>
<name>A0A0B6ZT21_9EUPU</name>
<evidence type="ECO:0000313" key="1">
    <source>
        <dbReference type="EMBL" id="CEK71496.1"/>
    </source>
</evidence>
<accession>A0A0B6ZT21</accession>
<reference evidence="2" key="1">
    <citation type="submission" date="2014-12" db="EMBL/GenBank/DDBJ databases">
        <title>Insight into the proteome of Arion vulgaris.</title>
        <authorList>
            <person name="Aradska J."/>
            <person name="Bulat T."/>
            <person name="Smidak R."/>
            <person name="Sarate P."/>
            <person name="Gangsoo J."/>
            <person name="Sialana F."/>
            <person name="Bilban M."/>
            <person name="Lubec G."/>
        </authorList>
    </citation>
    <scope>NUCLEOTIDE SEQUENCE</scope>
    <source>
        <tissue evidence="2">Skin</tissue>
    </source>
</reference>
<gene>
    <name evidence="2" type="primary">ORF78640</name>
    <name evidence="1" type="synonym">ORF78636</name>
</gene>
<proteinExistence type="predicted"/>
<evidence type="ECO:0000313" key="2">
    <source>
        <dbReference type="EMBL" id="CEK71497.1"/>
    </source>
</evidence>
<dbReference type="EMBL" id="HACG01024631">
    <property type="protein sequence ID" value="CEK71496.1"/>
    <property type="molecule type" value="Transcribed_RNA"/>
</dbReference>
<dbReference type="EMBL" id="HACG01024632">
    <property type="protein sequence ID" value="CEK71497.1"/>
    <property type="molecule type" value="Transcribed_RNA"/>
</dbReference>
<sequence length="72" mass="7882">MISAASRVTAARHLALPSSHVTASIIYEPADQTSHNMKAWFPADLHNDLEVNPISELNMRLIPPATFTKEVG</sequence>